<name>A0A9E6MY17_9PROT</name>
<evidence type="ECO:0008006" key="3">
    <source>
        <dbReference type="Google" id="ProtNLM"/>
    </source>
</evidence>
<accession>A0A9E6MY17</accession>
<sequence length="164" mass="18465">MIPTWSWAVECNSTSVEKGENASAILQADCGLKNRQLTLDDYQKRNSRNSSLPPYHHDNPAILNEYAIRYWLPKGDLETAHILLARAVRLDPFNQKIRANLDQIDLLQNDVGKKLKAIAPESFEYSYTNLDAMPKSGASPQIHPLGGFADTDLSPNLWPTFNKQ</sequence>
<protein>
    <recommendedName>
        <fullName evidence="3">Tetratricopeptide repeat protein</fullName>
    </recommendedName>
</protein>
<evidence type="ECO:0000313" key="2">
    <source>
        <dbReference type="Proteomes" id="UP000683551"/>
    </source>
</evidence>
<dbReference type="Proteomes" id="UP000683551">
    <property type="component" value="Chromosome"/>
</dbReference>
<dbReference type="EMBL" id="CP071137">
    <property type="protein sequence ID" value="QWY78359.1"/>
    <property type="molecule type" value="Genomic_DNA"/>
</dbReference>
<organism evidence="1 2">
    <name type="scientific">Ferrovum myxofaciens</name>
    <dbReference type="NCBI Taxonomy" id="416213"/>
    <lineage>
        <taxon>Bacteria</taxon>
        <taxon>Pseudomonadati</taxon>
        <taxon>Pseudomonadota</taxon>
        <taxon>Betaproteobacteria</taxon>
        <taxon>Ferrovales</taxon>
        <taxon>Ferrovaceae</taxon>
        <taxon>Ferrovum</taxon>
    </lineage>
</organism>
<dbReference type="AlphaFoldDB" id="A0A9E6MY17"/>
<dbReference type="RefSeq" id="WP_273145753.1">
    <property type="nucleotide sequence ID" value="NZ_CP053675.1"/>
</dbReference>
<reference evidence="1" key="1">
    <citation type="submission" date="2021-02" db="EMBL/GenBank/DDBJ databases">
        <title>Comparative genomics of Ferrovum myxofaciens strains, predominant extremophile bacteria forming large biofilm stalactites in acid mine ecosystems.</title>
        <authorList>
            <person name="Burkartova K."/>
            <person name="Ridl J."/>
            <person name="Pajer P."/>
            <person name="Falteisek L."/>
        </authorList>
    </citation>
    <scope>NUCLEOTIDE SEQUENCE</scope>
    <source>
        <strain evidence="1">MI1III</strain>
    </source>
</reference>
<proteinExistence type="predicted"/>
<gene>
    <name evidence="1" type="ORF">JZL65_04595</name>
</gene>
<evidence type="ECO:0000313" key="1">
    <source>
        <dbReference type="EMBL" id="QWY78359.1"/>
    </source>
</evidence>